<organism evidence="8 10">
    <name type="scientific">Bursaphelenchus xylophilus</name>
    <name type="common">Pinewood nematode worm</name>
    <name type="synonym">Aphelenchoides xylophilus</name>
    <dbReference type="NCBI Taxonomy" id="6326"/>
    <lineage>
        <taxon>Eukaryota</taxon>
        <taxon>Metazoa</taxon>
        <taxon>Ecdysozoa</taxon>
        <taxon>Nematoda</taxon>
        <taxon>Chromadorea</taxon>
        <taxon>Rhabditida</taxon>
        <taxon>Tylenchina</taxon>
        <taxon>Tylenchomorpha</taxon>
        <taxon>Aphelenchoidea</taxon>
        <taxon>Aphelenchoididae</taxon>
        <taxon>Bursaphelenchus</taxon>
    </lineage>
</organism>
<keyword evidence="4 5" id="KW-0472">Membrane</keyword>
<evidence type="ECO:0000256" key="3">
    <source>
        <dbReference type="ARBA" id="ARBA00022989"/>
    </source>
</evidence>
<keyword evidence="2 5" id="KW-0812">Transmembrane</keyword>
<sequence length="156" mass="17082">MADDAAAKKAAEIEKQKMLWKMVNEPEFGKQKSPARRQIYQNNSLGRAGVPMIPEDLLGGSSSNVNESKMYKKLTINPLVPIGMAATVGCLLGMCRATLNNNRMRAQYYMRGRCAAQFATVCFLVGGAMFLGLDPRGSPGQIPKEPDMLTKKLLNV</sequence>
<dbReference type="EMBL" id="CAJFCV020000004">
    <property type="protein sequence ID" value="CAG9117812.1"/>
    <property type="molecule type" value="Genomic_DNA"/>
</dbReference>
<evidence type="ECO:0000256" key="4">
    <source>
        <dbReference type="ARBA" id="ARBA00023136"/>
    </source>
</evidence>
<feature type="domain" description="HIG1" evidence="6">
    <location>
        <begin position="51"/>
        <end position="142"/>
    </location>
</feature>
<accession>A0A1I7S586</accession>
<dbReference type="GO" id="GO:0031966">
    <property type="term" value="C:mitochondrial membrane"/>
    <property type="evidence" value="ECO:0007669"/>
    <property type="project" value="UniProtKB-SubCell"/>
</dbReference>
<keyword evidence="3 5" id="KW-1133">Transmembrane helix</keyword>
<dbReference type="Proteomes" id="UP000582659">
    <property type="component" value="Unassembled WGS sequence"/>
</dbReference>
<evidence type="ECO:0000313" key="9">
    <source>
        <dbReference type="Proteomes" id="UP000659654"/>
    </source>
</evidence>
<evidence type="ECO:0000256" key="2">
    <source>
        <dbReference type="ARBA" id="ARBA00022692"/>
    </source>
</evidence>
<evidence type="ECO:0000256" key="1">
    <source>
        <dbReference type="ARBA" id="ARBA00004325"/>
    </source>
</evidence>
<dbReference type="OrthoDB" id="6604018at2759"/>
<feature type="transmembrane region" description="Helical" evidence="5">
    <location>
        <begin position="74"/>
        <end position="94"/>
    </location>
</feature>
<gene>
    <name evidence="7" type="ORF">BXYJ_LOCUS9984</name>
</gene>
<dbReference type="PANTHER" id="PTHR12297">
    <property type="entry name" value="HYPOXIA-INDUCBILE GENE 1 HIG1 -RELATED"/>
    <property type="match status" value="1"/>
</dbReference>
<dbReference type="PANTHER" id="PTHR12297:SF18">
    <property type="entry name" value="HIG1 DOMAIN FAMILY MEMBER 2A"/>
    <property type="match status" value="1"/>
</dbReference>
<comment type="subcellular location">
    <subcellularLocation>
        <location evidence="1">Mitochondrion membrane</location>
    </subcellularLocation>
</comment>
<dbReference type="AlphaFoldDB" id="A0A1I7S586"/>
<dbReference type="Proteomes" id="UP000659654">
    <property type="component" value="Unassembled WGS sequence"/>
</dbReference>
<dbReference type="WBParaSite" id="BXY_0817100.1">
    <property type="protein sequence ID" value="BXY_0817100.1"/>
    <property type="gene ID" value="BXY_0817100"/>
</dbReference>
<proteinExistence type="predicted"/>
<evidence type="ECO:0000256" key="5">
    <source>
        <dbReference type="SAM" id="Phobius"/>
    </source>
</evidence>
<dbReference type="InterPro" id="IPR050355">
    <property type="entry name" value="RCF1"/>
</dbReference>
<keyword evidence="9" id="KW-1185">Reference proteome</keyword>
<reference evidence="7" key="2">
    <citation type="submission" date="2020-09" db="EMBL/GenBank/DDBJ databases">
        <authorList>
            <person name="Kikuchi T."/>
        </authorList>
    </citation>
    <scope>NUCLEOTIDE SEQUENCE</scope>
    <source>
        <strain evidence="7">Ka4C1</strain>
    </source>
</reference>
<evidence type="ECO:0000313" key="7">
    <source>
        <dbReference type="EMBL" id="CAD5227507.1"/>
    </source>
</evidence>
<dbReference type="Gene3D" id="6.10.140.1320">
    <property type="match status" value="1"/>
</dbReference>
<dbReference type="GO" id="GO:0097250">
    <property type="term" value="P:mitochondrial respirasome assembly"/>
    <property type="evidence" value="ECO:0007669"/>
    <property type="project" value="TreeGrafter"/>
</dbReference>
<dbReference type="PROSITE" id="PS51503">
    <property type="entry name" value="HIG1"/>
    <property type="match status" value="1"/>
</dbReference>
<evidence type="ECO:0000259" key="6">
    <source>
        <dbReference type="PROSITE" id="PS51503"/>
    </source>
</evidence>
<dbReference type="InterPro" id="IPR007667">
    <property type="entry name" value="Hypoxia_induced_domain"/>
</dbReference>
<reference evidence="10" key="1">
    <citation type="submission" date="2016-11" db="UniProtKB">
        <authorList>
            <consortium name="WormBaseParasite"/>
        </authorList>
    </citation>
    <scope>IDENTIFICATION</scope>
</reference>
<dbReference type="EMBL" id="CAJFDI010000004">
    <property type="protein sequence ID" value="CAD5227507.1"/>
    <property type="molecule type" value="Genomic_DNA"/>
</dbReference>
<dbReference type="Pfam" id="PF04588">
    <property type="entry name" value="HIG_1_N"/>
    <property type="match status" value="1"/>
</dbReference>
<evidence type="ECO:0000313" key="8">
    <source>
        <dbReference type="Proteomes" id="UP000095284"/>
    </source>
</evidence>
<feature type="transmembrane region" description="Helical" evidence="5">
    <location>
        <begin position="115"/>
        <end position="133"/>
    </location>
</feature>
<dbReference type="eggNOG" id="KOG4431">
    <property type="taxonomic scope" value="Eukaryota"/>
</dbReference>
<dbReference type="Proteomes" id="UP000095284">
    <property type="component" value="Unplaced"/>
</dbReference>
<name>A0A1I7S586_BURXY</name>
<evidence type="ECO:0000313" key="10">
    <source>
        <dbReference type="WBParaSite" id="BXY_0817100.1"/>
    </source>
</evidence>
<protein>
    <submittedName>
        <fullName evidence="7">(pine wood nematode) hypothetical protein</fullName>
    </submittedName>
    <submittedName>
        <fullName evidence="10">HIG1 domain-containing protein</fullName>
    </submittedName>
</protein>